<protein>
    <recommendedName>
        <fullName evidence="12">HAMP domain-containing protein</fullName>
    </recommendedName>
</protein>
<dbReference type="InterPro" id="IPR003660">
    <property type="entry name" value="HAMP_dom"/>
</dbReference>
<evidence type="ECO:0000256" key="10">
    <source>
        <dbReference type="ARBA" id="ARBA00023012"/>
    </source>
</evidence>
<sequence>MENVMVKKIKRNYTNMTLHQKVRFSILLFSLLPLICLACISLPVIYKNQVGKIQDEVYEELQNRVDDMNYEMNTIELMAKTVWSDTTFITEVGKAAINGSLGEYNRYLFQEQTLSTLRVITSISQVQSARIHLDYPELREYSSYLYRMDRAEDSLWYEDRNSLTYNGAWYMNVTEKQSYGTYSDYYTEKNMASYVIPIRISSELTGIFEIMLPMKAIVPELYSTMQNQDVFLIDSKNRLLGMETEGKFGDITINNLVDMMGLASLEEYDTQGIQIYHSMWKHSPVLLSVSRNEKTGIFLMQLTSVQKQYQAMALQIMVILVTEVLMTALLLKAINSIVKRLLHDFDVFSECMREVENGNLDVEIPRLEQVEINAVAMEYNRMLGRVKQLMEISIHREVMIKEAQLRSLEKQINSHFLYNVLDSIKMMAEVKGIYNVSDALLALARMFRYNLQIDSHSVTLQEEISYLENYLKLCNIRYDYYINLSENVEDSIRNLKVPKVILQPIAENSIAHGLDELAEDTTIYLKAYIKGSCAYIEMTDMGKGMDADKLKKVRDVIQNGGGGDNSTNGIGLHNIHERIRLMYGEQYGVEIFSMENCYTKVVLTINAEEML</sequence>
<evidence type="ECO:0000256" key="7">
    <source>
        <dbReference type="ARBA" id="ARBA00022777"/>
    </source>
</evidence>
<dbReference type="GO" id="GO:0000155">
    <property type="term" value="F:phosphorelay sensor kinase activity"/>
    <property type="evidence" value="ECO:0007669"/>
    <property type="project" value="InterPro"/>
</dbReference>
<evidence type="ECO:0000313" key="14">
    <source>
        <dbReference type="Proteomes" id="UP000261166"/>
    </source>
</evidence>
<evidence type="ECO:0000256" key="6">
    <source>
        <dbReference type="ARBA" id="ARBA00022741"/>
    </source>
</evidence>
<keyword evidence="3" id="KW-0597">Phosphoprotein</keyword>
<name>A0A3E3IU21_9FIRM</name>
<dbReference type="InterPro" id="IPR010559">
    <property type="entry name" value="Sig_transdc_His_kin_internal"/>
</dbReference>
<dbReference type="Gene3D" id="6.10.340.10">
    <property type="match status" value="1"/>
</dbReference>
<evidence type="ECO:0000259" key="12">
    <source>
        <dbReference type="PROSITE" id="PS50885"/>
    </source>
</evidence>
<keyword evidence="6" id="KW-0547">Nucleotide-binding</keyword>
<evidence type="ECO:0000256" key="3">
    <source>
        <dbReference type="ARBA" id="ARBA00022553"/>
    </source>
</evidence>
<dbReference type="GO" id="GO:0005524">
    <property type="term" value="F:ATP binding"/>
    <property type="evidence" value="ECO:0007669"/>
    <property type="project" value="UniProtKB-KW"/>
</dbReference>
<dbReference type="PANTHER" id="PTHR34220:SF11">
    <property type="entry name" value="SENSOR PROTEIN KINASE HPTS"/>
    <property type="match status" value="1"/>
</dbReference>
<dbReference type="InterPro" id="IPR036890">
    <property type="entry name" value="HATPase_C_sf"/>
</dbReference>
<feature type="domain" description="HAMP" evidence="12">
    <location>
        <begin position="339"/>
        <end position="391"/>
    </location>
</feature>
<proteinExistence type="predicted"/>
<dbReference type="Gene3D" id="3.30.565.10">
    <property type="entry name" value="Histidine kinase-like ATPase, C-terminal domain"/>
    <property type="match status" value="1"/>
</dbReference>
<dbReference type="EMBL" id="QVLU01000015">
    <property type="protein sequence ID" value="RGE70566.1"/>
    <property type="molecule type" value="Genomic_DNA"/>
</dbReference>
<dbReference type="PROSITE" id="PS50885">
    <property type="entry name" value="HAMP"/>
    <property type="match status" value="1"/>
</dbReference>
<keyword evidence="11" id="KW-0472">Membrane</keyword>
<keyword evidence="8" id="KW-0067">ATP-binding</keyword>
<comment type="caution">
    <text evidence="13">The sequence shown here is derived from an EMBL/GenBank/DDBJ whole genome shotgun (WGS) entry which is preliminary data.</text>
</comment>
<organism evidence="13 14">
    <name type="scientific">Eisenbergiella massiliensis</name>
    <dbReference type="NCBI Taxonomy" id="1720294"/>
    <lineage>
        <taxon>Bacteria</taxon>
        <taxon>Bacillati</taxon>
        <taxon>Bacillota</taxon>
        <taxon>Clostridia</taxon>
        <taxon>Lachnospirales</taxon>
        <taxon>Lachnospiraceae</taxon>
        <taxon>Eisenbergiella</taxon>
    </lineage>
</organism>
<evidence type="ECO:0000256" key="8">
    <source>
        <dbReference type="ARBA" id="ARBA00022840"/>
    </source>
</evidence>
<comment type="subcellular location">
    <subcellularLocation>
        <location evidence="1">Cell membrane</location>
        <topology evidence="1">Multi-pass membrane protein</topology>
    </subcellularLocation>
</comment>
<dbReference type="SUPFAM" id="SSF55874">
    <property type="entry name" value="ATPase domain of HSP90 chaperone/DNA topoisomerase II/histidine kinase"/>
    <property type="match status" value="1"/>
</dbReference>
<keyword evidence="4" id="KW-0808">Transferase</keyword>
<dbReference type="InterPro" id="IPR050640">
    <property type="entry name" value="Bact_2-comp_sensor_kinase"/>
</dbReference>
<dbReference type="GO" id="GO:0005886">
    <property type="term" value="C:plasma membrane"/>
    <property type="evidence" value="ECO:0007669"/>
    <property type="project" value="UniProtKB-SubCell"/>
</dbReference>
<evidence type="ECO:0000256" key="9">
    <source>
        <dbReference type="ARBA" id="ARBA00022989"/>
    </source>
</evidence>
<keyword evidence="10" id="KW-0902">Two-component regulatory system</keyword>
<keyword evidence="9" id="KW-1133">Transmembrane helix</keyword>
<keyword evidence="5" id="KW-0812">Transmembrane</keyword>
<evidence type="ECO:0000256" key="1">
    <source>
        <dbReference type="ARBA" id="ARBA00004651"/>
    </source>
</evidence>
<evidence type="ECO:0000313" key="13">
    <source>
        <dbReference type="EMBL" id="RGE70566.1"/>
    </source>
</evidence>
<dbReference type="Pfam" id="PF06580">
    <property type="entry name" value="His_kinase"/>
    <property type="match status" value="1"/>
</dbReference>
<evidence type="ECO:0000256" key="4">
    <source>
        <dbReference type="ARBA" id="ARBA00022679"/>
    </source>
</evidence>
<gene>
    <name evidence="13" type="ORF">DWY69_16675</name>
</gene>
<evidence type="ECO:0000256" key="2">
    <source>
        <dbReference type="ARBA" id="ARBA00022475"/>
    </source>
</evidence>
<evidence type="ECO:0000256" key="11">
    <source>
        <dbReference type="ARBA" id="ARBA00023136"/>
    </source>
</evidence>
<keyword evidence="2" id="KW-1003">Cell membrane</keyword>
<dbReference type="PANTHER" id="PTHR34220">
    <property type="entry name" value="SENSOR HISTIDINE KINASE YPDA"/>
    <property type="match status" value="1"/>
</dbReference>
<keyword evidence="7" id="KW-0418">Kinase</keyword>
<accession>A0A3E3IU21</accession>
<dbReference type="OrthoDB" id="9809348at2"/>
<dbReference type="Proteomes" id="UP000261166">
    <property type="component" value="Unassembled WGS sequence"/>
</dbReference>
<dbReference type="AlphaFoldDB" id="A0A3E3IU21"/>
<reference evidence="13 14" key="1">
    <citation type="submission" date="2018-08" db="EMBL/GenBank/DDBJ databases">
        <title>A genome reference for cultivated species of the human gut microbiota.</title>
        <authorList>
            <person name="Zou Y."/>
            <person name="Xue W."/>
            <person name="Luo G."/>
        </authorList>
    </citation>
    <scope>NUCLEOTIDE SEQUENCE [LARGE SCALE GENOMIC DNA]</scope>
    <source>
        <strain evidence="13 14">AF26-4BH</strain>
    </source>
</reference>
<evidence type="ECO:0000256" key="5">
    <source>
        <dbReference type="ARBA" id="ARBA00022692"/>
    </source>
</evidence>